<organism evidence="2 3">
    <name type="scientific">Sporomusa malonica</name>
    <dbReference type="NCBI Taxonomy" id="112901"/>
    <lineage>
        <taxon>Bacteria</taxon>
        <taxon>Bacillati</taxon>
        <taxon>Bacillota</taxon>
        <taxon>Negativicutes</taxon>
        <taxon>Selenomonadales</taxon>
        <taxon>Sporomusaceae</taxon>
        <taxon>Sporomusa</taxon>
    </lineage>
</organism>
<dbReference type="Pfam" id="PF03780">
    <property type="entry name" value="Asp23"/>
    <property type="match status" value="1"/>
</dbReference>
<dbReference type="InterPro" id="IPR005531">
    <property type="entry name" value="Asp23"/>
</dbReference>
<dbReference type="EMBL" id="FWXI01000006">
    <property type="protein sequence ID" value="SMC64460.1"/>
    <property type="molecule type" value="Genomic_DNA"/>
</dbReference>
<gene>
    <name evidence="2" type="ORF">SAMN04488500_106141</name>
</gene>
<evidence type="ECO:0000313" key="2">
    <source>
        <dbReference type="EMBL" id="SMC64460.1"/>
    </source>
</evidence>
<dbReference type="Proteomes" id="UP000192738">
    <property type="component" value="Unassembled WGS sequence"/>
</dbReference>
<comment type="similarity">
    <text evidence="1">Belongs to the asp23 family.</text>
</comment>
<accession>A0A1W2AV90</accession>
<dbReference type="InterPro" id="IPR027417">
    <property type="entry name" value="P-loop_NTPase"/>
</dbReference>
<dbReference type="SUPFAM" id="SSF52540">
    <property type="entry name" value="P-loop containing nucleoside triphosphate hydrolases"/>
    <property type="match status" value="1"/>
</dbReference>
<keyword evidence="3" id="KW-1185">Reference proteome</keyword>
<name>A0A1W2AV90_9FIRM</name>
<protein>
    <submittedName>
        <fullName evidence="2">Uncharacterized conserved protein YloU, alkaline shock protein (Asp23) family</fullName>
    </submittedName>
</protein>
<evidence type="ECO:0000313" key="3">
    <source>
        <dbReference type="Proteomes" id="UP000192738"/>
    </source>
</evidence>
<dbReference type="STRING" id="112901.SAMN04488500_106141"/>
<proteinExistence type="inferred from homology"/>
<sequence>MDTFALVGPSGTGKSHRALIVAHEHNVDTIIDDGLLIKDSKIIAGHSAKKEPSKIRAVKRAIFMEPDHAAEVRDAIVRVMPERILILGTSNNMVDKIVDVLNLPPISKIIRIEDIATKNEIFKARESRLKEGKHIIPVPTIELKPHFSGYLIDPLDIFFKKPRSKQRRKLGEKSIVRPTFSYYGKLLISDAAIAVIVDYVATSDDAITKTGQINIKNSNDREKGISISLDVTIKYGQSIWSVVHDAQLRVKQIVEYMTGMVVREVNIAVKRLSIE</sequence>
<dbReference type="OrthoDB" id="5429664at2"/>
<dbReference type="RefSeq" id="WP_084575352.1">
    <property type="nucleotide sequence ID" value="NZ_CP155572.1"/>
</dbReference>
<evidence type="ECO:0000256" key="1">
    <source>
        <dbReference type="ARBA" id="ARBA00005721"/>
    </source>
</evidence>
<reference evidence="2 3" key="1">
    <citation type="submission" date="2017-04" db="EMBL/GenBank/DDBJ databases">
        <authorList>
            <person name="Afonso C.L."/>
            <person name="Miller P.J."/>
            <person name="Scott M.A."/>
            <person name="Spackman E."/>
            <person name="Goraichik I."/>
            <person name="Dimitrov K.M."/>
            <person name="Suarez D.L."/>
            <person name="Swayne D.E."/>
        </authorList>
    </citation>
    <scope>NUCLEOTIDE SEQUENCE [LARGE SCALE GENOMIC DNA]</scope>
    <source>
        <strain evidence="2 3">DSM 5090</strain>
    </source>
</reference>
<dbReference type="AlphaFoldDB" id="A0A1W2AV90"/>